<feature type="domain" description="HTH gntR-type" evidence="5">
    <location>
        <begin position="18"/>
        <end position="85"/>
    </location>
</feature>
<proteinExistence type="predicted"/>
<dbReference type="InterPro" id="IPR036388">
    <property type="entry name" value="WH-like_DNA-bd_sf"/>
</dbReference>
<dbReference type="InterPro" id="IPR036390">
    <property type="entry name" value="WH_DNA-bd_sf"/>
</dbReference>
<dbReference type="InterPro" id="IPR000524">
    <property type="entry name" value="Tscrpt_reg_HTH_GntR"/>
</dbReference>
<gene>
    <name evidence="6" type="ORF">BJ969_004164</name>
</gene>
<dbReference type="Pfam" id="PF00392">
    <property type="entry name" value="GntR"/>
    <property type="match status" value="1"/>
</dbReference>
<evidence type="ECO:0000256" key="3">
    <source>
        <dbReference type="ARBA" id="ARBA00023163"/>
    </source>
</evidence>
<keyword evidence="3" id="KW-0804">Transcription</keyword>
<dbReference type="Pfam" id="PF07729">
    <property type="entry name" value="FCD"/>
    <property type="match status" value="1"/>
</dbReference>
<dbReference type="InterPro" id="IPR008920">
    <property type="entry name" value="TF_FadR/GntR_C"/>
</dbReference>
<dbReference type="InterPro" id="IPR011711">
    <property type="entry name" value="GntR_C"/>
</dbReference>
<keyword evidence="7" id="KW-1185">Reference proteome</keyword>
<evidence type="ECO:0000256" key="2">
    <source>
        <dbReference type="ARBA" id="ARBA00023125"/>
    </source>
</evidence>
<dbReference type="PANTHER" id="PTHR43537">
    <property type="entry name" value="TRANSCRIPTIONAL REGULATOR, GNTR FAMILY"/>
    <property type="match status" value="1"/>
</dbReference>
<protein>
    <submittedName>
        <fullName evidence="6">DNA-binding GntR family transcriptional regulator</fullName>
    </submittedName>
</protein>
<comment type="caution">
    <text evidence="6">The sequence shown here is derived from an EMBL/GenBank/DDBJ whole genome shotgun (WGS) entry which is preliminary data.</text>
</comment>
<evidence type="ECO:0000256" key="1">
    <source>
        <dbReference type="ARBA" id="ARBA00023015"/>
    </source>
</evidence>
<reference evidence="6 7" key="1">
    <citation type="submission" date="2020-08" db="EMBL/GenBank/DDBJ databases">
        <title>Sequencing the genomes of 1000 actinobacteria strains.</title>
        <authorList>
            <person name="Klenk H.-P."/>
        </authorList>
    </citation>
    <scope>NUCLEOTIDE SEQUENCE [LARGE SCALE GENOMIC DNA]</scope>
    <source>
        <strain evidence="6 7">DSM 45582</strain>
    </source>
</reference>
<dbReference type="PANTHER" id="PTHR43537:SF24">
    <property type="entry name" value="GLUCONATE OPERON TRANSCRIPTIONAL REPRESSOR"/>
    <property type="match status" value="1"/>
</dbReference>
<keyword evidence="2 6" id="KW-0238">DNA-binding</keyword>
<dbReference type="GO" id="GO:0003677">
    <property type="term" value="F:DNA binding"/>
    <property type="evidence" value="ECO:0007669"/>
    <property type="project" value="UniProtKB-KW"/>
</dbReference>
<sequence>MIERAMPGAGLPQRRPRAQLSDEVAARIRDRIVTGRLRKGEHLHLERLAEQIGVSVTPVREALLALRGEGFVELEPRRGFTVLPLNRQDIEDTSRVQATLAGELAARTAELISVAQLAGLEEVQAELEHAGRFGIGDAAELDLRFHHVIYDIADSAKLAWFVQLASRYVPRRQLAAASDFTESTGPEHRAILRALHNRDPEAARQAMHEHLTHSGQVLIRQLDQQGFWEQ</sequence>
<dbReference type="EMBL" id="JACHIV010000001">
    <property type="protein sequence ID" value="MBB5071076.1"/>
    <property type="molecule type" value="Genomic_DNA"/>
</dbReference>
<dbReference type="CDD" id="cd07377">
    <property type="entry name" value="WHTH_GntR"/>
    <property type="match status" value="1"/>
</dbReference>
<dbReference type="PROSITE" id="PS50949">
    <property type="entry name" value="HTH_GNTR"/>
    <property type="match status" value="1"/>
</dbReference>
<name>A0A840NF94_9PSEU</name>
<feature type="region of interest" description="Disordered" evidence="4">
    <location>
        <begin position="1"/>
        <end position="20"/>
    </location>
</feature>
<dbReference type="SUPFAM" id="SSF46785">
    <property type="entry name" value="Winged helix' DNA-binding domain"/>
    <property type="match status" value="1"/>
</dbReference>
<evidence type="ECO:0000259" key="5">
    <source>
        <dbReference type="PROSITE" id="PS50949"/>
    </source>
</evidence>
<organism evidence="6 7">
    <name type="scientific">Saccharopolyspora gloriosae</name>
    <dbReference type="NCBI Taxonomy" id="455344"/>
    <lineage>
        <taxon>Bacteria</taxon>
        <taxon>Bacillati</taxon>
        <taxon>Actinomycetota</taxon>
        <taxon>Actinomycetes</taxon>
        <taxon>Pseudonocardiales</taxon>
        <taxon>Pseudonocardiaceae</taxon>
        <taxon>Saccharopolyspora</taxon>
    </lineage>
</organism>
<dbReference type="GO" id="GO:0003700">
    <property type="term" value="F:DNA-binding transcription factor activity"/>
    <property type="evidence" value="ECO:0007669"/>
    <property type="project" value="InterPro"/>
</dbReference>
<keyword evidence="1" id="KW-0805">Transcription regulation</keyword>
<dbReference type="SMART" id="SM00345">
    <property type="entry name" value="HTH_GNTR"/>
    <property type="match status" value="1"/>
</dbReference>
<dbReference type="Gene3D" id="1.20.120.530">
    <property type="entry name" value="GntR ligand-binding domain-like"/>
    <property type="match status" value="1"/>
</dbReference>
<evidence type="ECO:0000313" key="6">
    <source>
        <dbReference type="EMBL" id="MBB5071076.1"/>
    </source>
</evidence>
<evidence type="ECO:0000256" key="4">
    <source>
        <dbReference type="SAM" id="MobiDB-lite"/>
    </source>
</evidence>
<dbReference type="Gene3D" id="1.10.10.10">
    <property type="entry name" value="Winged helix-like DNA-binding domain superfamily/Winged helix DNA-binding domain"/>
    <property type="match status" value="1"/>
</dbReference>
<dbReference type="AlphaFoldDB" id="A0A840NF94"/>
<evidence type="ECO:0000313" key="7">
    <source>
        <dbReference type="Proteomes" id="UP000580474"/>
    </source>
</evidence>
<dbReference type="SUPFAM" id="SSF48008">
    <property type="entry name" value="GntR ligand-binding domain-like"/>
    <property type="match status" value="1"/>
</dbReference>
<accession>A0A840NF94</accession>
<dbReference type="SMART" id="SM00895">
    <property type="entry name" value="FCD"/>
    <property type="match status" value="1"/>
</dbReference>
<dbReference type="Proteomes" id="UP000580474">
    <property type="component" value="Unassembled WGS sequence"/>
</dbReference>
<dbReference type="RefSeq" id="WP_246457034.1">
    <property type="nucleotide sequence ID" value="NZ_JACHIV010000001.1"/>
</dbReference>